<organism evidence="1 2">
    <name type="scientific">Circinella minor</name>
    <dbReference type="NCBI Taxonomy" id="1195481"/>
    <lineage>
        <taxon>Eukaryota</taxon>
        <taxon>Fungi</taxon>
        <taxon>Fungi incertae sedis</taxon>
        <taxon>Mucoromycota</taxon>
        <taxon>Mucoromycotina</taxon>
        <taxon>Mucoromycetes</taxon>
        <taxon>Mucorales</taxon>
        <taxon>Lichtheimiaceae</taxon>
        <taxon>Circinella</taxon>
    </lineage>
</organism>
<evidence type="ECO:0000313" key="2">
    <source>
        <dbReference type="Proteomes" id="UP000646827"/>
    </source>
</evidence>
<dbReference type="Proteomes" id="UP000646827">
    <property type="component" value="Unassembled WGS sequence"/>
</dbReference>
<dbReference type="EMBL" id="JAEPRB010000078">
    <property type="protein sequence ID" value="KAG2222626.1"/>
    <property type="molecule type" value="Genomic_DNA"/>
</dbReference>
<dbReference type="OrthoDB" id="2289105at2759"/>
<name>A0A8H7S4N0_9FUNG</name>
<gene>
    <name evidence="1" type="ORF">INT45_008290</name>
</gene>
<proteinExistence type="predicted"/>
<keyword evidence="2" id="KW-1185">Reference proteome</keyword>
<comment type="caution">
    <text evidence="1">The sequence shown here is derived from an EMBL/GenBank/DDBJ whole genome shotgun (WGS) entry which is preliminary data.</text>
</comment>
<accession>A0A8H7S4N0</accession>
<evidence type="ECO:0000313" key="1">
    <source>
        <dbReference type="EMBL" id="KAG2222626.1"/>
    </source>
</evidence>
<dbReference type="AlphaFoldDB" id="A0A8H7S4N0"/>
<protein>
    <submittedName>
        <fullName evidence="1">Uncharacterized protein</fullName>
    </submittedName>
</protein>
<reference evidence="1 2" key="1">
    <citation type="submission" date="2020-12" db="EMBL/GenBank/DDBJ databases">
        <title>Metabolic potential, ecology and presence of endohyphal bacteria is reflected in genomic diversity of Mucoromycotina.</title>
        <authorList>
            <person name="Muszewska A."/>
            <person name="Okrasinska A."/>
            <person name="Steczkiewicz K."/>
            <person name="Drgas O."/>
            <person name="Orlowska M."/>
            <person name="Perlinska-Lenart U."/>
            <person name="Aleksandrzak-Piekarczyk T."/>
            <person name="Szatraj K."/>
            <person name="Zielenkiewicz U."/>
            <person name="Pilsyk S."/>
            <person name="Malc E."/>
            <person name="Mieczkowski P."/>
            <person name="Kruszewska J.S."/>
            <person name="Biernat P."/>
            <person name="Pawlowska J."/>
        </authorList>
    </citation>
    <scope>NUCLEOTIDE SEQUENCE [LARGE SCALE GENOMIC DNA]</scope>
    <source>
        <strain evidence="1 2">CBS 142.35</strain>
    </source>
</reference>
<sequence>MPISLEYAKWRLFRYASNDNTTDATTSNVFSNVTTNDTTTTTAAAAAAADNNDVRSLSSRSFKAPLVVNEGGKRYIFDHLCSPTEHVHMPKLRKIQVGVLKELFNFETENCVNDSICGKEYRDYKEQQQRNASLSSLGLIDHLVYLLGEDICYDNFLDQLWNWKPKEETLQFIEFKWCEAEYKSTKSLYLNTSDYDGRATDAAKNIDTLGYLKTQNNIELVVVESSSKYGIQVIKTKVVLSKTSMVNKDKWKYVQVSTAQIPTTWNDRLLFLEYLELLATIYVNVKEV</sequence>